<dbReference type="InterPro" id="IPR008333">
    <property type="entry name" value="Cbr1-like_FAD-bd_dom"/>
</dbReference>
<dbReference type="GO" id="GO:0046872">
    <property type="term" value="F:metal ion binding"/>
    <property type="evidence" value="ECO:0007669"/>
    <property type="project" value="UniProtKB-KW"/>
</dbReference>
<dbReference type="OrthoDB" id="9789468at2"/>
<evidence type="ECO:0000256" key="2">
    <source>
        <dbReference type="ARBA" id="ARBA00022630"/>
    </source>
</evidence>
<name>A0A4Q1D844_9BACT</name>
<feature type="domain" description="2Fe-2S ferredoxin-type" evidence="10">
    <location>
        <begin position="262"/>
        <end position="349"/>
    </location>
</feature>
<evidence type="ECO:0000256" key="3">
    <source>
        <dbReference type="ARBA" id="ARBA00022714"/>
    </source>
</evidence>
<dbReference type="SUPFAM" id="SSF54292">
    <property type="entry name" value="2Fe-2S ferredoxin-like"/>
    <property type="match status" value="1"/>
</dbReference>
<keyword evidence="5" id="KW-0274">FAD</keyword>
<dbReference type="InterPro" id="IPR017938">
    <property type="entry name" value="Riboflavin_synthase-like_b-brl"/>
</dbReference>
<evidence type="ECO:0000313" key="13">
    <source>
        <dbReference type="Proteomes" id="UP000290545"/>
    </source>
</evidence>
<keyword evidence="7" id="KW-0408">Iron</keyword>
<keyword evidence="2" id="KW-0285">Flavoprotein</keyword>
<dbReference type="SUPFAM" id="SSF63380">
    <property type="entry name" value="Riboflavin synthase domain-like"/>
    <property type="match status" value="1"/>
</dbReference>
<dbReference type="AlphaFoldDB" id="A0A4Q1D844"/>
<dbReference type="RefSeq" id="WP_129001112.1">
    <property type="nucleotide sequence ID" value="NZ_SDHZ01000001.1"/>
</dbReference>
<comment type="caution">
    <text evidence="12">The sequence shown here is derived from an EMBL/GenBank/DDBJ whole genome shotgun (WGS) entry which is preliminary data.</text>
</comment>
<evidence type="ECO:0000259" key="10">
    <source>
        <dbReference type="PROSITE" id="PS51085"/>
    </source>
</evidence>
<dbReference type="PANTHER" id="PTHR47354">
    <property type="entry name" value="NADH OXIDOREDUCTASE HCR"/>
    <property type="match status" value="1"/>
</dbReference>
<dbReference type="InterPro" id="IPR001433">
    <property type="entry name" value="OxRdtase_FAD/NAD-bd"/>
</dbReference>
<dbReference type="Pfam" id="PF00111">
    <property type="entry name" value="Fer2"/>
    <property type="match status" value="1"/>
</dbReference>
<keyword evidence="13" id="KW-1185">Reference proteome</keyword>
<feature type="domain" description="FAD-binding FR-type" evidence="11">
    <location>
        <begin position="5"/>
        <end position="108"/>
    </location>
</feature>
<accession>A0A4Q1D844</accession>
<dbReference type="Pfam" id="PF00970">
    <property type="entry name" value="FAD_binding_6"/>
    <property type="match status" value="1"/>
</dbReference>
<evidence type="ECO:0000256" key="8">
    <source>
        <dbReference type="ARBA" id="ARBA00023014"/>
    </source>
</evidence>
<dbReference type="InterPro" id="IPR006058">
    <property type="entry name" value="2Fe2S_fd_BS"/>
</dbReference>
<dbReference type="GO" id="GO:0051537">
    <property type="term" value="F:2 iron, 2 sulfur cluster binding"/>
    <property type="evidence" value="ECO:0007669"/>
    <property type="project" value="UniProtKB-KW"/>
</dbReference>
<dbReference type="InterPro" id="IPR017927">
    <property type="entry name" value="FAD-bd_FR_type"/>
</dbReference>
<dbReference type="Pfam" id="PF00175">
    <property type="entry name" value="NAD_binding_1"/>
    <property type="match status" value="1"/>
</dbReference>
<dbReference type="Gene3D" id="3.40.50.80">
    <property type="entry name" value="Nucleotide-binding domain of ferredoxin-NADP reductase (FNR) module"/>
    <property type="match status" value="1"/>
</dbReference>
<dbReference type="PROSITE" id="PS51384">
    <property type="entry name" value="FAD_FR"/>
    <property type="match status" value="1"/>
</dbReference>
<evidence type="ECO:0000256" key="9">
    <source>
        <dbReference type="ARBA" id="ARBA00061434"/>
    </source>
</evidence>
<keyword evidence="8" id="KW-0411">Iron-sulfur</keyword>
<dbReference type="PROSITE" id="PS51085">
    <property type="entry name" value="2FE2S_FER_2"/>
    <property type="match status" value="1"/>
</dbReference>
<keyword evidence="3" id="KW-0001">2Fe-2S</keyword>
<evidence type="ECO:0000256" key="6">
    <source>
        <dbReference type="ARBA" id="ARBA00023002"/>
    </source>
</evidence>
<gene>
    <name evidence="12" type="ORF">ESB13_00610</name>
</gene>
<dbReference type="Gene3D" id="3.10.20.30">
    <property type="match status" value="1"/>
</dbReference>
<dbReference type="PRINTS" id="PR00410">
    <property type="entry name" value="PHEHYDRXLASE"/>
</dbReference>
<dbReference type="EMBL" id="SDHZ01000001">
    <property type="protein sequence ID" value="RXK85360.1"/>
    <property type="molecule type" value="Genomic_DNA"/>
</dbReference>
<evidence type="ECO:0000259" key="11">
    <source>
        <dbReference type="PROSITE" id="PS51384"/>
    </source>
</evidence>
<keyword evidence="4" id="KW-0479">Metal-binding</keyword>
<evidence type="ECO:0000313" key="12">
    <source>
        <dbReference type="EMBL" id="RXK85360.1"/>
    </source>
</evidence>
<dbReference type="InterPro" id="IPR050415">
    <property type="entry name" value="MRET"/>
</dbReference>
<dbReference type="InterPro" id="IPR001041">
    <property type="entry name" value="2Fe-2S_ferredoxin-type"/>
</dbReference>
<proteinExistence type="inferred from homology"/>
<dbReference type="InterPro" id="IPR036010">
    <property type="entry name" value="2Fe-2S_ferredoxin-like_sf"/>
</dbReference>
<evidence type="ECO:0000256" key="7">
    <source>
        <dbReference type="ARBA" id="ARBA00023004"/>
    </source>
</evidence>
<sequence>MEQDAFFKQVRITHIKWETKDAASFELEPLDGWQPVYEAGQFITLVFTHHGKEERRSYSFSSAPALNEPMRITIKRVANGAYSRYLLDHAREGDILVSSGIGGFFHLPHPPQATEVRQLFFLAAGSGITPVYALIKTALHTTTLPIILVYSNRSAGDTIFLEQLQQLQQQHPGRFYVEYLYSNTLNVYTSRLSNWLLLHLLKKHSKFPGEQCLFYTCGPFEYMRTIAITLLTEGVPAANIRKEDFSSFKPAGKPVPPDTQPHQVTIHMGRATYQFSVRYPNNILAAAKALGINLPYSCEAGRCGSCTATCEQGSIWMACNEVLMDDEIAKGRVLTCQGYPIGGDATLRF</sequence>
<evidence type="ECO:0000256" key="5">
    <source>
        <dbReference type="ARBA" id="ARBA00022827"/>
    </source>
</evidence>
<evidence type="ECO:0000256" key="4">
    <source>
        <dbReference type="ARBA" id="ARBA00022723"/>
    </source>
</evidence>
<dbReference type="SUPFAM" id="SSF52343">
    <property type="entry name" value="Ferredoxin reductase-like, C-terminal NADP-linked domain"/>
    <property type="match status" value="1"/>
</dbReference>
<organism evidence="12 13">
    <name type="scientific">Filimonas effusa</name>
    <dbReference type="NCBI Taxonomy" id="2508721"/>
    <lineage>
        <taxon>Bacteria</taxon>
        <taxon>Pseudomonadati</taxon>
        <taxon>Bacteroidota</taxon>
        <taxon>Chitinophagia</taxon>
        <taxon>Chitinophagales</taxon>
        <taxon>Chitinophagaceae</taxon>
        <taxon>Filimonas</taxon>
    </lineage>
</organism>
<keyword evidence="6" id="KW-0560">Oxidoreductase</keyword>
<dbReference type="Gene3D" id="2.40.30.10">
    <property type="entry name" value="Translation factors"/>
    <property type="match status" value="1"/>
</dbReference>
<dbReference type="InterPro" id="IPR039261">
    <property type="entry name" value="FNR_nucleotide-bd"/>
</dbReference>
<comment type="similarity">
    <text evidence="9">In the N-terminal section; belongs to the FAD-binding oxidoreductase type 6 family.</text>
</comment>
<dbReference type="GO" id="GO:0016491">
    <property type="term" value="F:oxidoreductase activity"/>
    <property type="evidence" value="ECO:0007669"/>
    <property type="project" value="UniProtKB-KW"/>
</dbReference>
<dbReference type="PROSITE" id="PS00197">
    <property type="entry name" value="2FE2S_FER_1"/>
    <property type="match status" value="1"/>
</dbReference>
<dbReference type="PANTHER" id="PTHR47354:SF6">
    <property type="entry name" value="NADH OXIDOREDUCTASE HCR"/>
    <property type="match status" value="1"/>
</dbReference>
<dbReference type="Proteomes" id="UP000290545">
    <property type="component" value="Unassembled WGS sequence"/>
</dbReference>
<dbReference type="InterPro" id="IPR012675">
    <property type="entry name" value="Beta-grasp_dom_sf"/>
</dbReference>
<evidence type="ECO:0000256" key="1">
    <source>
        <dbReference type="ARBA" id="ARBA00001974"/>
    </source>
</evidence>
<dbReference type="CDD" id="cd00207">
    <property type="entry name" value="fer2"/>
    <property type="match status" value="1"/>
</dbReference>
<protein>
    <submittedName>
        <fullName evidence="12">Iron-sulfur cluster-binding domain-containing protein</fullName>
    </submittedName>
</protein>
<reference evidence="12 13" key="1">
    <citation type="submission" date="2019-01" db="EMBL/GenBank/DDBJ databases">
        <title>Filimonas sp. strain TTM-71.</title>
        <authorList>
            <person name="Chen W.-M."/>
        </authorList>
    </citation>
    <scope>NUCLEOTIDE SEQUENCE [LARGE SCALE GENOMIC DNA]</scope>
    <source>
        <strain evidence="12 13">TTM-71</strain>
    </source>
</reference>
<comment type="cofactor">
    <cofactor evidence="1">
        <name>FAD</name>
        <dbReference type="ChEBI" id="CHEBI:57692"/>
    </cofactor>
</comment>